<comment type="caution">
    <text evidence="2">The sequence shown here is derived from an EMBL/GenBank/DDBJ whole genome shotgun (WGS) entry which is preliminary data.</text>
</comment>
<dbReference type="AlphaFoldDB" id="A0A9Q1KB08"/>
<keyword evidence="3" id="KW-1185">Reference proteome</keyword>
<feature type="compositionally biased region" description="Pro residues" evidence="1">
    <location>
        <begin position="151"/>
        <end position="161"/>
    </location>
</feature>
<evidence type="ECO:0000313" key="3">
    <source>
        <dbReference type="Proteomes" id="UP001153076"/>
    </source>
</evidence>
<name>A0A9Q1KB08_9CARY</name>
<reference evidence="2" key="1">
    <citation type="submission" date="2022-04" db="EMBL/GenBank/DDBJ databases">
        <title>Carnegiea gigantea Genome sequencing and assembly v2.</title>
        <authorList>
            <person name="Copetti D."/>
            <person name="Sanderson M.J."/>
            <person name="Burquez A."/>
            <person name="Wojciechowski M.F."/>
        </authorList>
    </citation>
    <scope>NUCLEOTIDE SEQUENCE</scope>
    <source>
        <strain evidence="2">SGP5-SGP5p</strain>
        <tissue evidence="2">Aerial part</tissue>
    </source>
</reference>
<evidence type="ECO:0000256" key="1">
    <source>
        <dbReference type="SAM" id="MobiDB-lite"/>
    </source>
</evidence>
<protein>
    <submittedName>
        <fullName evidence="2">Uncharacterized protein</fullName>
    </submittedName>
</protein>
<organism evidence="2 3">
    <name type="scientific">Carnegiea gigantea</name>
    <dbReference type="NCBI Taxonomy" id="171969"/>
    <lineage>
        <taxon>Eukaryota</taxon>
        <taxon>Viridiplantae</taxon>
        <taxon>Streptophyta</taxon>
        <taxon>Embryophyta</taxon>
        <taxon>Tracheophyta</taxon>
        <taxon>Spermatophyta</taxon>
        <taxon>Magnoliopsida</taxon>
        <taxon>eudicotyledons</taxon>
        <taxon>Gunneridae</taxon>
        <taxon>Pentapetalae</taxon>
        <taxon>Caryophyllales</taxon>
        <taxon>Cactineae</taxon>
        <taxon>Cactaceae</taxon>
        <taxon>Cactoideae</taxon>
        <taxon>Echinocereeae</taxon>
        <taxon>Carnegiea</taxon>
    </lineage>
</organism>
<dbReference type="EMBL" id="JAKOGI010000213">
    <property type="protein sequence ID" value="KAJ8439645.1"/>
    <property type="molecule type" value="Genomic_DNA"/>
</dbReference>
<feature type="region of interest" description="Disordered" evidence="1">
    <location>
        <begin position="131"/>
        <end position="161"/>
    </location>
</feature>
<evidence type="ECO:0000313" key="2">
    <source>
        <dbReference type="EMBL" id="KAJ8439645.1"/>
    </source>
</evidence>
<accession>A0A9Q1KB08</accession>
<sequence>MTFLEVVVHSLCANSIPTRGDRPPCFRDFRLAPERGSFPSYALSDDYQDLHLNFILSNAQEAARDFLLPKIVQAIFYAMVVNDALELDVLRRDMVELLKSALIGLRWSTFEVWLRRNKDGFLRAHSLGPVNPEVGTGPAGDQEACSGSNDVPPPPSDNDDE</sequence>
<dbReference type="Proteomes" id="UP001153076">
    <property type="component" value="Unassembled WGS sequence"/>
</dbReference>
<gene>
    <name evidence="2" type="ORF">Cgig2_021657</name>
</gene>
<proteinExistence type="predicted"/>